<reference evidence="1" key="1">
    <citation type="submission" date="2022-11" db="EMBL/GenBank/DDBJ databases">
        <authorList>
            <person name="Petersen C."/>
        </authorList>
    </citation>
    <scope>NUCLEOTIDE SEQUENCE</scope>
    <source>
        <strain evidence="1">IBT 30069</strain>
    </source>
</reference>
<reference evidence="1" key="2">
    <citation type="journal article" date="2023" name="IMA Fungus">
        <title>Comparative genomic study of the Penicillium genus elucidates a diverse pangenome and 15 lateral gene transfer events.</title>
        <authorList>
            <person name="Petersen C."/>
            <person name="Sorensen T."/>
            <person name="Nielsen M.R."/>
            <person name="Sondergaard T.E."/>
            <person name="Sorensen J.L."/>
            <person name="Fitzpatrick D.A."/>
            <person name="Frisvad J.C."/>
            <person name="Nielsen K.L."/>
        </authorList>
    </citation>
    <scope>NUCLEOTIDE SEQUENCE</scope>
    <source>
        <strain evidence="1">IBT 30069</strain>
    </source>
</reference>
<gene>
    <name evidence="1" type="ORF">N7456_001162</name>
</gene>
<proteinExistence type="predicted"/>
<evidence type="ECO:0000313" key="1">
    <source>
        <dbReference type="EMBL" id="KAJ5116814.1"/>
    </source>
</evidence>
<evidence type="ECO:0000313" key="2">
    <source>
        <dbReference type="Proteomes" id="UP001149165"/>
    </source>
</evidence>
<name>A0A9W9GDH4_9EURO</name>
<dbReference type="AlphaFoldDB" id="A0A9W9GDH4"/>
<dbReference type="OrthoDB" id="4314040at2759"/>
<accession>A0A9W9GDH4</accession>
<comment type="caution">
    <text evidence="1">The sequence shown here is derived from an EMBL/GenBank/DDBJ whole genome shotgun (WGS) entry which is preliminary data.</text>
</comment>
<sequence length="417" mass="46786">MAVKSLPPKSHMWINESSYIHITNQPLASPTSDFLKRVHACVAMLQIDDPRYNIKIYGQFMAEIPSRMGHNPALDDAANALANAFPYLHTRKFPSHVLYLHNQSLRSLRSCLDNPVQAQTSHTLCAIWLIVICQNWIGVHGQYPNHGRAMTQIMNAAVDRKWETTFEAGLITSISAYILYESITHPDIALDTRHFERASASLKCNGLGSGKIPAEMINLRHIARISTFMRYPDIHHDEIVLIYQRLYQAIDSMIPYVESTRSSIDFSRCSITYDELAPFLTAQAGCNMIISLALILNGLQQSFGDKDPSLSQQAVFLCDRIASSIESATCYRPLGSSYAPVCLIATWPVASDPITRRRIEALMMQYEQDLNGSRMMGCSLWIRSIFTGLNARMVDGASREIYDPAAFGMQKEACIIV</sequence>
<organism evidence="1 2">
    <name type="scientific">Penicillium angulare</name>
    <dbReference type="NCBI Taxonomy" id="116970"/>
    <lineage>
        <taxon>Eukaryota</taxon>
        <taxon>Fungi</taxon>
        <taxon>Dikarya</taxon>
        <taxon>Ascomycota</taxon>
        <taxon>Pezizomycotina</taxon>
        <taxon>Eurotiomycetes</taxon>
        <taxon>Eurotiomycetidae</taxon>
        <taxon>Eurotiales</taxon>
        <taxon>Aspergillaceae</taxon>
        <taxon>Penicillium</taxon>
    </lineage>
</organism>
<dbReference type="Proteomes" id="UP001149165">
    <property type="component" value="Unassembled WGS sequence"/>
</dbReference>
<protein>
    <submittedName>
        <fullName evidence="1">Uncharacterized protein</fullName>
    </submittedName>
</protein>
<keyword evidence="2" id="KW-1185">Reference proteome</keyword>
<dbReference type="EMBL" id="JAPQKH010000001">
    <property type="protein sequence ID" value="KAJ5116814.1"/>
    <property type="molecule type" value="Genomic_DNA"/>
</dbReference>